<accession>A0ABN1MQC4</accession>
<organism evidence="1 2">
    <name type="scientific">Wandonia haliotis</name>
    <dbReference type="NCBI Taxonomy" id="574963"/>
    <lineage>
        <taxon>Bacteria</taxon>
        <taxon>Pseudomonadati</taxon>
        <taxon>Bacteroidota</taxon>
        <taxon>Flavobacteriia</taxon>
        <taxon>Flavobacteriales</taxon>
        <taxon>Crocinitomicaceae</taxon>
        <taxon>Wandonia</taxon>
    </lineage>
</organism>
<comment type="caution">
    <text evidence="1">The sequence shown here is derived from an EMBL/GenBank/DDBJ whole genome shotgun (WGS) entry which is preliminary data.</text>
</comment>
<keyword evidence="2" id="KW-1185">Reference proteome</keyword>
<name>A0ABN1MQC4_9FLAO</name>
<proteinExistence type="predicted"/>
<dbReference type="RefSeq" id="WP_343787110.1">
    <property type="nucleotide sequence ID" value="NZ_BAAAFH010000011.1"/>
</dbReference>
<dbReference type="Proteomes" id="UP001501126">
    <property type="component" value="Unassembled WGS sequence"/>
</dbReference>
<evidence type="ECO:0000313" key="2">
    <source>
        <dbReference type="Proteomes" id="UP001501126"/>
    </source>
</evidence>
<evidence type="ECO:0000313" key="1">
    <source>
        <dbReference type="EMBL" id="GAA0875528.1"/>
    </source>
</evidence>
<dbReference type="EMBL" id="BAAAFH010000011">
    <property type="protein sequence ID" value="GAA0875528.1"/>
    <property type="molecule type" value="Genomic_DNA"/>
</dbReference>
<sequence>MAFNGTEGDPIDLNSAITMTSRFRTDFPNEIQGFYIGSAAINDILNQSNCVGIRIYNAINDFGKKTLVFVGVDTNESDMTSGVIIDKVLPCPPHCSKSVLNETED</sequence>
<reference evidence="1 2" key="1">
    <citation type="journal article" date="2019" name="Int. J. Syst. Evol. Microbiol.">
        <title>The Global Catalogue of Microorganisms (GCM) 10K type strain sequencing project: providing services to taxonomists for standard genome sequencing and annotation.</title>
        <authorList>
            <consortium name="The Broad Institute Genomics Platform"/>
            <consortium name="The Broad Institute Genome Sequencing Center for Infectious Disease"/>
            <person name="Wu L."/>
            <person name="Ma J."/>
        </authorList>
    </citation>
    <scope>NUCLEOTIDE SEQUENCE [LARGE SCALE GENOMIC DNA]</scope>
    <source>
        <strain evidence="1 2">JCM 16083</strain>
    </source>
</reference>
<protein>
    <submittedName>
        <fullName evidence="1">Uncharacterized protein</fullName>
    </submittedName>
</protein>
<gene>
    <name evidence="1" type="ORF">GCM10009118_19370</name>
</gene>